<dbReference type="Gene3D" id="1.10.60.20">
    <property type="entry name" value="Ribosomal protein S17e-like"/>
    <property type="match status" value="1"/>
</dbReference>
<evidence type="ECO:0000256" key="2">
    <source>
        <dbReference type="ARBA" id="ARBA00022980"/>
    </source>
</evidence>
<dbReference type="GO" id="GO:0003735">
    <property type="term" value="F:structural constituent of ribosome"/>
    <property type="evidence" value="ECO:0007669"/>
    <property type="project" value="InterPro"/>
</dbReference>
<dbReference type="GO" id="GO:0006412">
    <property type="term" value="P:translation"/>
    <property type="evidence" value="ECO:0007669"/>
    <property type="project" value="InterPro"/>
</dbReference>
<dbReference type="GO" id="GO:0005840">
    <property type="term" value="C:ribosome"/>
    <property type="evidence" value="ECO:0007669"/>
    <property type="project" value="UniProtKB-KW"/>
</dbReference>
<dbReference type="InterPro" id="IPR036401">
    <property type="entry name" value="Ribosomal_eS17_sf"/>
</dbReference>
<evidence type="ECO:0000313" key="8">
    <source>
        <dbReference type="Proteomes" id="UP000784294"/>
    </source>
</evidence>
<proteinExistence type="inferred from homology"/>
<evidence type="ECO:0000256" key="3">
    <source>
        <dbReference type="ARBA" id="ARBA00023274"/>
    </source>
</evidence>
<dbReference type="OrthoDB" id="1727351at2759"/>
<dbReference type="PROSITE" id="PS00712">
    <property type="entry name" value="RIBOSOMAL_S17E"/>
    <property type="match status" value="1"/>
</dbReference>
<evidence type="ECO:0000256" key="5">
    <source>
        <dbReference type="ARBA" id="ARBA00035467"/>
    </source>
</evidence>
<dbReference type="FunFam" id="1.10.60.20:FF:000001">
    <property type="entry name" value="40S ribosomal protein S17"/>
    <property type="match status" value="1"/>
</dbReference>
<comment type="similarity">
    <text evidence="1">Belongs to the eukaryotic ribosomal protein eS17 family.</text>
</comment>
<dbReference type="InterPro" id="IPR018273">
    <property type="entry name" value="Ribosomal_eS17_CS"/>
</dbReference>
<dbReference type="GO" id="GO:1990904">
    <property type="term" value="C:ribonucleoprotein complex"/>
    <property type="evidence" value="ECO:0007669"/>
    <property type="project" value="UniProtKB-KW"/>
</dbReference>
<sequence>MAHVRTKTVKKASRTIIERFYSKMTRDFHTNKKVCQDVAVIGSKRLRNKIAGYVTHLMKRIESGPVRGISIKLQEEERERRDNYQPEESTLDQISLEFDSFIIGMLNSMVRLYFVSLFIFQNLPHSKDMKSLPPLQKIRLTAFLIYYAKCRIYLTGSVLSDSQLSTALTSSLLITRSVLGGWWLAFCCVLLLSLGFLVLTVINRTLKLSYR</sequence>
<feature type="transmembrane region" description="Helical" evidence="6">
    <location>
        <begin position="101"/>
        <end position="120"/>
    </location>
</feature>
<evidence type="ECO:0000256" key="1">
    <source>
        <dbReference type="ARBA" id="ARBA00010444"/>
    </source>
</evidence>
<feature type="transmembrane region" description="Helical" evidence="6">
    <location>
        <begin position="180"/>
        <end position="202"/>
    </location>
</feature>
<evidence type="ECO:0000256" key="6">
    <source>
        <dbReference type="SAM" id="Phobius"/>
    </source>
</evidence>
<keyword evidence="8" id="KW-1185">Reference proteome</keyword>
<dbReference type="GO" id="GO:0005829">
    <property type="term" value="C:cytosol"/>
    <property type="evidence" value="ECO:0007669"/>
    <property type="project" value="UniProtKB-ARBA"/>
</dbReference>
<reference evidence="7" key="1">
    <citation type="submission" date="2018-11" db="EMBL/GenBank/DDBJ databases">
        <authorList>
            <consortium name="Pathogen Informatics"/>
        </authorList>
    </citation>
    <scope>NUCLEOTIDE SEQUENCE</scope>
</reference>
<dbReference type="PANTHER" id="PTHR10732">
    <property type="entry name" value="40S RIBOSOMAL PROTEIN S17"/>
    <property type="match status" value="1"/>
</dbReference>
<organism evidence="7 8">
    <name type="scientific">Protopolystoma xenopodis</name>
    <dbReference type="NCBI Taxonomy" id="117903"/>
    <lineage>
        <taxon>Eukaryota</taxon>
        <taxon>Metazoa</taxon>
        <taxon>Spiralia</taxon>
        <taxon>Lophotrochozoa</taxon>
        <taxon>Platyhelminthes</taxon>
        <taxon>Monogenea</taxon>
        <taxon>Polyopisthocotylea</taxon>
        <taxon>Polystomatidea</taxon>
        <taxon>Polystomatidae</taxon>
        <taxon>Protopolystoma</taxon>
    </lineage>
</organism>
<dbReference type="Proteomes" id="UP000784294">
    <property type="component" value="Unassembled WGS sequence"/>
</dbReference>
<evidence type="ECO:0000256" key="4">
    <source>
        <dbReference type="ARBA" id="ARBA00035144"/>
    </source>
</evidence>
<dbReference type="PANTHER" id="PTHR10732:SF0">
    <property type="entry name" value="40S RIBOSOMAL PROTEIN S17"/>
    <property type="match status" value="1"/>
</dbReference>
<dbReference type="InterPro" id="IPR001210">
    <property type="entry name" value="Ribosomal_eS17"/>
</dbReference>
<keyword evidence="3" id="KW-0687">Ribonucleoprotein</keyword>
<name>A0A3S5BR04_9PLAT</name>
<dbReference type="EMBL" id="CAAALY010020677">
    <property type="protein sequence ID" value="VEL14301.1"/>
    <property type="molecule type" value="Genomic_DNA"/>
</dbReference>
<evidence type="ECO:0000313" key="7">
    <source>
        <dbReference type="EMBL" id="VEL14301.1"/>
    </source>
</evidence>
<dbReference type="Pfam" id="PF00833">
    <property type="entry name" value="Ribosomal_S17e"/>
    <property type="match status" value="1"/>
</dbReference>
<dbReference type="SUPFAM" id="SSF116820">
    <property type="entry name" value="Rps17e-like"/>
    <property type="match status" value="1"/>
</dbReference>
<accession>A0A3S5BR04</accession>
<keyword evidence="6" id="KW-1133">Transmembrane helix</keyword>
<dbReference type="AlphaFoldDB" id="A0A3S5BR04"/>
<dbReference type="HAMAP" id="MF_00511">
    <property type="entry name" value="Ribosomal_eS17"/>
    <property type="match status" value="1"/>
</dbReference>
<keyword evidence="2" id="KW-0689">Ribosomal protein</keyword>
<gene>
    <name evidence="7" type="ORF">PXEA_LOCUS7741</name>
</gene>
<keyword evidence="6" id="KW-0472">Membrane</keyword>
<keyword evidence="6" id="KW-0812">Transmembrane</keyword>
<comment type="caution">
    <text evidence="7">The sequence shown here is derived from an EMBL/GenBank/DDBJ whole genome shotgun (WGS) entry which is preliminary data.</text>
</comment>
<protein>
    <recommendedName>
        <fullName evidence="4">Small ribosomal subunit protein eS17</fullName>
    </recommendedName>
    <alternativeName>
        <fullName evidence="5">40S ribosomal protein S17</fullName>
    </alternativeName>
</protein>